<dbReference type="AlphaFoldDB" id="A0A409YSX3"/>
<reference evidence="1 2" key="1">
    <citation type="journal article" date="2018" name="Evol. Lett.">
        <title>Horizontal gene cluster transfer increased hallucinogenic mushroom diversity.</title>
        <authorList>
            <person name="Reynolds H.T."/>
            <person name="Vijayakumar V."/>
            <person name="Gluck-Thaler E."/>
            <person name="Korotkin H.B."/>
            <person name="Matheny P.B."/>
            <person name="Slot J.C."/>
        </authorList>
    </citation>
    <scope>NUCLEOTIDE SEQUENCE [LARGE SCALE GENOMIC DNA]</scope>
    <source>
        <strain evidence="1 2">SRW20</strain>
    </source>
</reference>
<dbReference type="EMBL" id="NHYE01000378">
    <property type="protein sequence ID" value="PPR06093.1"/>
    <property type="molecule type" value="Genomic_DNA"/>
</dbReference>
<accession>A0A409YSX3</accession>
<proteinExistence type="predicted"/>
<dbReference type="Proteomes" id="UP000284706">
    <property type="component" value="Unassembled WGS sequence"/>
</dbReference>
<protein>
    <submittedName>
        <fullName evidence="1">Uncharacterized protein</fullName>
    </submittedName>
</protein>
<gene>
    <name evidence="1" type="ORF">CVT26_005299</name>
</gene>
<organism evidence="1 2">
    <name type="scientific">Gymnopilus dilepis</name>
    <dbReference type="NCBI Taxonomy" id="231916"/>
    <lineage>
        <taxon>Eukaryota</taxon>
        <taxon>Fungi</taxon>
        <taxon>Dikarya</taxon>
        <taxon>Basidiomycota</taxon>
        <taxon>Agaricomycotina</taxon>
        <taxon>Agaricomycetes</taxon>
        <taxon>Agaricomycetidae</taxon>
        <taxon>Agaricales</taxon>
        <taxon>Agaricineae</taxon>
        <taxon>Hymenogastraceae</taxon>
        <taxon>Gymnopilus</taxon>
    </lineage>
</organism>
<dbReference type="InParanoid" id="A0A409YSX3"/>
<name>A0A409YSX3_9AGAR</name>
<keyword evidence="2" id="KW-1185">Reference proteome</keyword>
<comment type="caution">
    <text evidence="1">The sequence shown here is derived from an EMBL/GenBank/DDBJ whole genome shotgun (WGS) entry which is preliminary data.</text>
</comment>
<evidence type="ECO:0000313" key="2">
    <source>
        <dbReference type="Proteomes" id="UP000284706"/>
    </source>
</evidence>
<evidence type="ECO:0000313" key="1">
    <source>
        <dbReference type="EMBL" id="PPR06093.1"/>
    </source>
</evidence>
<sequence length="216" mass="24242">MEAQSTSSTLPQGTFSPRYVTDVVQAIHEGHGHLRRYRLVACLHGLFGKVVHALDIVFFSRNMMLSSGPFDGCPFTTTMCDDSVISLNLEAEMARHRTPFNCQRPTSSTTDFSYQVITKTRMVNDETRAVFTHQYTILSYCSLGGCKLYKLDRELLDDLFNPVDNESIGRDLPDWVRPTGVILINEYSADGQYNAVTVMASSRNKANGLDLLVYHS</sequence>